<reference evidence="2 3" key="1">
    <citation type="submission" date="2012-08" db="EMBL/GenBank/DDBJ databases">
        <title>Oryza genome evolution.</title>
        <authorList>
            <person name="Wing R.A."/>
        </authorList>
    </citation>
    <scope>NUCLEOTIDE SEQUENCE</scope>
</reference>
<feature type="region of interest" description="Disordered" evidence="1">
    <location>
        <begin position="103"/>
        <end position="147"/>
    </location>
</feature>
<dbReference type="Proteomes" id="UP000032180">
    <property type="component" value="Chromosome 2"/>
</dbReference>
<evidence type="ECO:0000313" key="2">
    <source>
        <dbReference type="EnsemblPlants" id="LPERR02G19700.1"/>
    </source>
</evidence>
<feature type="region of interest" description="Disordered" evidence="1">
    <location>
        <begin position="1"/>
        <end position="51"/>
    </location>
</feature>
<organism evidence="2 3">
    <name type="scientific">Leersia perrieri</name>
    <dbReference type="NCBI Taxonomy" id="77586"/>
    <lineage>
        <taxon>Eukaryota</taxon>
        <taxon>Viridiplantae</taxon>
        <taxon>Streptophyta</taxon>
        <taxon>Embryophyta</taxon>
        <taxon>Tracheophyta</taxon>
        <taxon>Spermatophyta</taxon>
        <taxon>Magnoliopsida</taxon>
        <taxon>Liliopsida</taxon>
        <taxon>Poales</taxon>
        <taxon>Poaceae</taxon>
        <taxon>BOP clade</taxon>
        <taxon>Oryzoideae</taxon>
        <taxon>Oryzeae</taxon>
        <taxon>Oryzinae</taxon>
        <taxon>Leersia</taxon>
    </lineage>
</organism>
<keyword evidence="3" id="KW-1185">Reference proteome</keyword>
<sequence>MDRLRRRDPRSGPSDPSSMKPPRPPRGPSFQASEASRPLPVPSSPGGRLRKRVRFAIEANNHETCVRQDANTGKAEKNRPLGCDAKTTEYKFFKKLREQSGCRSHSFSKQNKDTRMESHNVMPDRKLPAQKSILSSEETPATPSKNEEIYHEQVNEKASHHEYDNNDTPQLNPHDYLPNIHVHTPITQISFEAVGISRNSGIEPWSGQIFSEKRGKILKLAAKTMSMESSEFLQRRSEVFTDILQRLGTNNMMKKHHKESMRLMKVCGHTPTGPECHFRDMLDYRLSEFGSPTKLITGKESSSYTSRDARQCMTLPWGYNRGCSSSLDWKIDLPQRSNEACESMALPWVHTGGLSDSSWKRDTAHNQVSNLLLEDVQPHTKSKPASASESDCIIETRPCAYHGWEPSAGLSGSIPNRFSIPCQVEKKHVSYDISNTFWQPDLRSPLEQCFPPSVRLEGQSQKEAEFSDNYGAGLLEQFISSSVGLEGQDQHEAGLFNYDTGLQSSFHQLHAKCSASSFLDTRNGILNHSDFSYISNLPSSESSNIVSNADRSCLNSIFSTSEHPFQLSSKRLHDSSVHISSLVGLEEKYSTEAGIFDNSDIGPTRGLDQSSFSNYTSGVLDHHRLRYMPPKGSSTLFMDANDAA</sequence>
<reference evidence="2" key="3">
    <citation type="submission" date="2015-04" db="UniProtKB">
        <authorList>
            <consortium name="EnsemblPlants"/>
        </authorList>
    </citation>
    <scope>IDENTIFICATION</scope>
</reference>
<dbReference type="EnsemblPlants" id="LPERR02G19700.1">
    <property type="protein sequence ID" value="LPERR02G19700.1"/>
    <property type="gene ID" value="LPERR02G19700"/>
</dbReference>
<protein>
    <submittedName>
        <fullName evidence="2">Uncharacterized protein</fullName>
    </submittedName>
</protein>
<feature type="compositionally biased region" description="Polar residues" evidence="1">
    <location>
        <begin position="132"/>
        <end position="144"/>
    </location>
</feature>
<accession>A0A0D9VIC1</accession>
<name>A0A0D9VIC1_9ORYZ</name>
<proteinExistence type="predicted"/>
<evidence type="ECO:0000313" key="3">
    <source>
        <dbReference type="Proteomes" id="UP000032180"/>
    </source>
</evidence>
<dbReference type="Gramene" id="LPERR02G19700.1">
    <property type="protein sequence ID" value="LPERR02G19700.1"/>
    <property type="gene ID" value="LPERR02G19700"/>
</dbReference>
<dbReference type="AlphaFoldDB" id="A0A0D9VIC1"/>
<evidence type="ECO:0000256" key="1">
    <source>
        <dbReference type="SAM" id="MobiDB-lite"/>
    </source>
</evidence>
<dbReference type="eggNOG" id="ENOG502S3E5">
    <property type="taxonomic scope" value="Eukaryota"/>
</dbReference>
<feature type="compositionally biased region" description="Basic and acidic residues" evidence="1">
    <location>
        <begin position="110"/>
        <end position="127"/>
    </location>
</feature>
<reference evidence="3" key="2">
    <citation type="submission" date="2013-12" db="EMBL/GenBank/DDBJ databases">
        <authorList>
            <person name="Yu Y."/>
            <person name="Lee S."/>
            <person name="de Baynast K."/>
            <person name="Wissotski M."/>
            <person name="Liu L."/>
            <person name="Talag J."/>
            <person name="Goicoechea J."/>
            <person name="Angelova A."/>
            <person name="Jetty R."/>
            <person name="Kudrna D."/>
            <person name="Golser W."/>
            <person name="Rivera L."/>
            <person name="Zhang J."/>
            <person name="Wing R."/>
        </authorList>
    </citation>
    <scope>NUCLEOTIDE SEQUENCE</scope>
</reference>